<dbReference type="EMBL" id="FN554974">
    <property type="protein sequence ID" value="CBH18066.1"/>
    <property type="molecule type" value="Genomic_DNA"/>
</dbReference>
<reference evidence="3" key="1">
    <citation type="journal article" date="2010" name="PLoS Negl. Trop. Dis.">
        <title>The genome sequence of Trypanosoma brucei gambiense, causative agent of chronic human african trypanosomiasis.</title>
        <authorList>
            <person name="Jackson A.P."/>
            <person name="Sanders M."/>
            <person name="Berry A."/>
            <person name="McQuillan J."/>
            <person name="Aslett M.A."/>
            <person name="Quail M.A."/>
            <person name="Chukualim B."/>
            <person name="Capewell P."/>
            <person name="MacLeod A."/>
            <person name="Melville S.E."/>
            <person name="Gibson W."/>
            <person name="Barry J.D."/>
            <person name="Berriman M."/>
            <person name="Hertz-Fowler C."/>
        </authorList>
    </citation>
    <scope>NUCLEOTIDE SEQUENCE [LARGE SCALE GENOMIC DNA]</scope>
    <source>
        <strain evidence="3">MHOM/CI/86/DAL972</strain>
    </source>
</reference>
<dbReference type="GeneID" id="23866338"/>
<protein>
    <submittedName>
        <fullName evidence="2">Uncharacterized protein</fullName>
    </submittedName>
</protein>
<dbReference type="Proteomes" id="UP000002316">
    <property type="component" value="Chromosome 11"/>
</dbReference>
<evidence type="ECO:0000313" key="2">
    <source>
        <dbReference type="EMBL" id="CBH18066.1"/>
    </source>
</evidence>
<keyword evidence="1" id="KW-0812">Transmembrane</keyword>
<dbReference type="KEGG" id="tbg:TbgDal_XI11850"/>
<keyword evidence="1" id="KW-1133">Transmembrane helix</keyword>
<accession>D0A8R5</accession>
<proteinExistence type="predicted"/>
<evidence type="ECO:0000256" key="1">
    <source>
        <dbReference type="SAM" id="Phobius"/>
    </source>
</evidence>
<organism evidence="2 3">
    <name type="scientific">Trypanosoma brucei gambiense (strain MHOM/CI/86/DAL972)</name>
    <dbReference type="NCBI Taxonomy" id="679716"/>
    <lineage>
        <taxon>Eukaryota</taxon>
        <taxon>Discoba</taxon>
        <taxon>Euglenozoa</taxon>
        <taxon>Kinetoplastea</taxon>
        <taxon>Metakinetoplastina</taxon>
        <taxon>Trypanosomatida</taxon>
        <taxon>Trypanosomatidae</taxon>
        <taxon>Trypanosoma</taxon>
    </lineage>
</organism>
<gene>
    <name evidence="2" type="ORF">TbgDal_XI11850</name>
</gene>
<feature type="transmembrane region" description="Helical" evidence="1">
    <location>
        <begin position="7"/>
        <end position="27"/>
    </location>
</feature>
<keyword evidence="1" id="KW-0472">Membrane</keyword>
<dbReference type="AlphaFoldDB" id="D0A8R5"/>
<name>D0A8R5_TRYB9</name>
<sequence length="104" mass="12202">MLHLQFNAIFVSLSFHLSFFCFSSSVFSPTTFYFFNLFSLSFFSESYLTLPFHIGSHGRGELERQKTISQEKKKRIDAVRHVYSEKPSHRNLLRLFTTVAQMIP</sequence>
<dbReference type="RefSeq" id="XP_011780330.1">
    <property type="nucleotide sequence ID" value="XM_011782028.1"/>
</dbReference>
<evidence type="ECO:0000313" key="3">
    <source>
        <dbReference type="Proteomes" id="UP000002316"/>
    </source>
</evidence>